<dbReference type="KEGG" id="tpv:TP03_0213"/>
<dbReference type="OMA" id="SIPMECE"/>
<dbReference type="AlphaFoldDB" id="Q4N0D1"/>
<name>Q4N0D1_THEPA</name>
<dbReference type="Pfam" id="PF04385">
    <property type="entry name" value="FAINT"/>
    <property type="match status" value="7"/>
</dbReference>
<dbReference type="GeneID" id="3500144"/>
<keyword evidence="3" id="KW-1185">Reference proteome</keyword>
<reference evidence="2 3" key="1">
    <citation type="journal article" date="2005" name="Science">
        <title>Genome sequence of Theileria parva, a bovine pathogen that transforms lymphocytes.</title>
        <authorList>
            <person name="Gardner M.J."/>
            <person name="Bishop R."/>
            <person name="Shah T."/>
            <person name="de Villiers E.P."/>
            <person name="Carlton J.M."/>
            <person name="Hall N."/>
            <person name="Ren Q."/>
            <person name="Paulsen I.T."/>
            <person name="Pain A."/>
            <person name="Berriman M."/>
            <person name="Wilson R.J.M."/>
            <person name="Sato S."/>
            <person name="Ralph S.A."/>
            <person name="Mann D.J."/>
            <person name="Xiong Z."/>
            <person name="Shallom S.J."/>
            <person name="Weidman J."/>
            <person name="Jiang L."/>
            <person name="Lynn J."/>
            <person name="Weaver B."/>
            <person name="Shoaibi A."/>
            <person name="Domingo A.R."/>
            <person name="Wasawo D."/>
            <person name="Crabtree J."/>
            <person name="Wortman J.R."/>
            <person name="Haas B."/>
            <person name="Angiuoli S.V."/>
            <person name="Creasy T.H."/>
            <person name="Lu C."/>
            <person name="Suh B."/>
            <person name="Silva J.C."/>
            <person name="Utterback T.R."/>
            <person name="Feldblyum T.V."/>
            <person name="Pertea M."/>
            <person name="Allen J."/>
            <person name="Nierman W.C."/>
            <person name="Taracha E.L.N."/>
            <person name="Salzberg S.L."/>
            <person name="White O.R."/>
            <person name="Fitzhugh H.A."/>
            <person name="Morzaria S."/>
            <person name="Venter J.C."/>
            <person name="Fraser C.M."/>
            <person name="Nene V."/>
        </authorList>
    </citation>
    <scope>NUCLEOTIDE SEQUENCE [LARGE SCALE GENOMIC DNA]</scope>
    <source>
        <strain evidence="2 3">Muguga</strain>
    </source>
</reference>
<dbReference type="EMBL" id="AAGK01000005">
    <property type="protein sequence ID" value="EAN30948.1"/>
    <property type="molecule type" value="Genomic_DNA"/>
</dbReference>
<dbReference type="RefSeq" id="XP_763231.1">
    <property type="nucleotide sequence ID" value="XM_758138.1"/>
</dbReference>
<dbReference type="Proteomes" id="UP000001949">
    <property type="component" value="Unassembled WGS sequence"/>
</dbReference>
<feature type="region of interest" description="Disordered" evidence="1">
    <location>
        <begin position="765"/>
        <end position="784"/>
    </location>
</feature>
<evidence type="ECO:0000313" key="3">
    <source>
        <dbReference type="Proteomes" id="UP000001949"/>
    </source>
</evidence>
<proteinExistence type="predicted"/>
<evidence type="ECO:0000313" key="2">
    <source>
        <dbReference type="EMBL" id="EAN30948.1"/>
    </source>
</evidence>
<dbReference type="VEuPathDB" id="PiroplasmaDB:TpMuguga_03g00213"/>
<protein>
    <submittedName>
        <fullName evidence="2">Uncharacterized protein</fullName>
    </submittedName>
</protein>
<organism evidence="2 3">
    <name type="scientific">Theileria parva</name>
    <name type="common">East coast fever infection agent</name>
    <dbReference type="NCBI Taxonomy" id="5875"/>
    <lineage>
        <taxon>Eukaryota</taxon>
        <taxon>Sar</taxon>
        <taxon>Alveolata</taxon>
        <taxon>Apicomplexa</taxon>
        <taxon>Aconoidasida</taxon>
        <taxon>Piroplasmida</taxon>
        <taxon>Theileriidae</taxon>
        <taxon>Theileria</taxon>
    </lineage>
</organism>
<comment type="caution">
    <text evidence="2">The sequence shown here is derived from an EMBL/GenBank/DDBJ whole genome shotgun (WGS) entry which is preliminary data.</text>
</comment>
<dbReference type="InParanoid" id="Q4N0D1"/>
<dbReference type="eggNOG" id="ENOG502S14T">
    <property type="taxonomic scope" value="Eukaryota"/>
</dbReference>
<evidence type="ECO:0000256" key="1">
    <source>
        <dbReference type="SAM" id="MobiDB-lite"/>
    </source>
</evidence>
<dbReference type="InterPro" id="IPR007480">
    <property type="entry name" value="DUF529"/>
</dbReference>
<accession>Q4N0D1</accession>
<gene>
    <name evidence="2" type="ordered locus">TP03_0213</name>
</gene>
<sequence length="1120" mass="126600">MFCRIKADNVIWETKDPTKYASKVFTDRSAKNASVYLMDGKILHFEKGPYGGWLPASNKITLDLGKTSSTIGFDFNHDGERRTFTAKPGFLFSQVILSGCTGGNTFWDAKTDDQCSTKVIVYGVESSINNFNIFLNNDKVIHSHRVGTNWISKTGFVLDINTNSNSDLFDYRSTRGFGHFNPKANLKITRIVKKGLRIWDAKDRDYGLKVVLMGSGKDVKHISILLESGKYVLLTKSGQGQPWQDITQNKHNFTGVRLFSLEDGTSQYHELTRADYDPIVFECRYGFEFKNDVRCVMIIDKDMLLWNHTEDTEFGYPKGLYLDLRKNSFSVTNLKDQSKEVTPTKMSVAIPVRTPVVETSVEETPLSTTYTSLVTLDIYNTQSTSEFEYSKSGGSLIFIPMPDHAFSKVTQGTTVIWDSKGGISGTLVTTKTSGEKFLVILLSNNSFKLFHELSGKWSDITSQRHDVTKLRFYGDNDTVINPSDYTVTIIRYSFGFKFNDGVICRKIKLGEDDLWKHTDDPECSTIKNLYLGLLSNNFFAVNNQSEFKKLEFKPSVTPAKITAVSPPEIKAPAAAPTKPTPKVTKVALDIEKKQTTSEIDYKDENGVVTYASKSGCMFNKILQGTGVIWESKSNVFGVLVRTKISKGLKYLVVLQSNNLFTLFRYSDENWTDITSERHDVTKLKFLGDGDAPLKTTDYDITIVDMSFCHTFNTGVNCKKVKLSEDVVYNYDDHTDFGEISVFSLGLASNNFFIKNDSGDVKKIEKKAEEEAEEPTGTRPTPIRKAVPPDKSIALDIEGNKGTDQFDFTEANYIKTFNGKDDCVFEKVSEKQTVIWESDGVSGTMVRTKLFSNKDRFLVILLEDETFAVFKKPSGGSWSDVTCEKCDVKKLRFYGESDREIKRSEYNITLSDLSFSHMFNTGVRCEMVKLGDEVVWRCTDDKKFEDIITFSLGLVSNRFFVKNQNGELKKLEPKAEPVVTKPAEPVTKPVELVVRASAPVVEPVVSGQVTSVFHRHLRLCTCDPVDPSKSIPMECEVLEYPNRDCLLYLLGSECSQLLFDGMCVWSYVSGPYPTSLYFKSSDSLLYLNFDPYYYLYNITYILINYWQTIPVLSTHIINKLY</sequence>